<evidence type="ECO:0000256" key="1">
    <source>
        <dbReference type="SAM" id="Coils"/>
    </source>
</evidence>
<feature type="domain" description="GRIP" evidence="3">
    <location>
        <begin position="290"/>
        <end position="341"/>
    </location>
</feature>
<dbReference type="Pfam" id="PF01465">
    <property type="entry name" value="GRIP"/>
    <property type="match status" value="1"/>
</dbReference>
<name>A0A7S1U6H4_9STRA</name>
<dbReference type="PROSITE" id="PS50913">
    <property type="entry name" value="GRIP"/>
    <property type="match status" value="1"/>
</dbReference>
<feature type="region of interest" description="Disordered" evidence="2">
    <location>
        <begin position="34"/>
        <end position="59"/>
    </location>
</feature>
<feature type="coiled-coil region" evidence="1">
    <location>
        <begin position="83"/>
        <end position="120"/>
    </location>
</feature>
<dbReference type="Gene3D" id="1.10.220.60">
    <property type="entry name" value="GRIP domain"/>
    <property type="match status" value="1"/>
</dbReference>
<evidence type="ECO:0000259" key="3">
    <source>
        <dbReference type="PROSITE" id="PS50913"/>
    </source>
</evidence>
<reference evidence="4" key="1">
    <citation type="submission" date="2021-01" db="EMBL/GenBank/DDBJ databases">
        <authorList>
            <person name="Corre E."/>
            <person name="Pelletier E."/>
            <person name="Niang G."/>
            <person name="Scheremetjew M."/>
            <person name="Finn R."/>
            <person name="Kale V."/>
            <person name="Holt S."/>
            <person name="Cochrane G."/>
            <person name="Meng A."/>
            <person name="Brown T."/>
            <person name="Cohen L."/>
        </authorList>
    </citation>
    <scope>NUCLEOTIDE SEQUENCE</scope>
    <source>
        <strain evidence="4">CCMP2877</strain>
    </source>
</reference>
<evidence type="ECO:0000256" key="2">
    <source>
        <dbReference type="SAM" id="MobiDB-lite"/>
    </source>
</evidence>
<sequence>MGDAEKTVPLQLALKLRARQEAAEKVAKEAEARAKEAEARTASLTASLRESQEKASAAAAALGRVQSELSERAQTEALQTSQAAKTQGELTQAQEHIAALEAELAQVAELTEGKRRAEELAGKALLRVQDLESFVETQSGENERLQTTLDGIEVRHAKDIRDLKGDIERAQGMHDAALEEQRLEAAKKSAAARKMVAERDGKIKELEARAAELAETLQEGSPEDRHMTAIARAQASRDAAAQLEAENRDIALQRLQAVVEQKDLELATRMNELALLRRDLQETRQRSMRETSGGVNAEYLKNVLVEYLSFPAGSSERKVLFPVLATLLQFDKNDMRRITHGAGAVQARPVKDISSNRPRALA</sequence>
<keyword evidence="1" id="KW-0175">Coiled coil</keyword>
<proteinExistence type="predicted"/>
<organism evidence="4">
    <name type="scientific">Phaeomonas parva</name>
    <dbReference type="NCBI Taxonomy" id="124430"/>
    <lineage>
        <taxon>Eukaryota</taxon>
        <taxon>Sar</taxon>
        <taxon>Stramenopiles</taxon>
        <taxon>Ochrophyta</taxon>
        <taxon>Pinguiophyceae</taxon>
        <taxon>Pinguiochrysidales</taxon>
        <taxon>Pinguiochrysidaceae</taxon>
        <taxon>Phaeomonas</taxon>
    </lineage>
</organism>
<gene>
    <name evidence="4" type="ORF">PPAR1163_LOCUS16443</name>
</gene>
<evidence type="ECO:0000313" key="4">
    <source>
        <dbReference type="EMBL" id="CAD9258071.1"/>
    </source>
</evidence>
<protein>
    <recommendedName>
        <fullName evidence="3">GRIP domain-containing protein</fullName>
    </recommendedName>
</protein>
<dbReference type="AlphaFoldDB" id="A0A7S1U6H4"/>
<dbReference type="SMART" id="SM00755">
    <property type="entry name" value="Grip"/>
    <property type="match status" value="1"/>
</dbReference>
<dbReference type="EMBL" id="HBGJ01025786">
    <property type="protein sequence ID" value="CAD9258071.1"/>
    <property type="molecule type" value="Transcribed_RNA"/>
</dbReference>
<accession>A0A7S1U6H4</accession>
<feature type="coiled-coil region" evidence="1">
    <location>
        <begin position="160"/>
        <end position="216"/>
    </location>
</feature>
<dbReference type="InterPro" id="IPR000237">
    <property type="entry name" value="GRIP_dom"/>
</dbReference>